<gene>
    <name evidence="6" type="ORF">VNO77_27764</name>
</gene>
<evidence type="ECO:0000256" key="1">
    <source>
        <dbReference type="ARBA" id="ARBA00022723"/>
    </source>
</evidence>
<dbReference type="SMART" id="SM00249">
    <property type="entry name" value="PHD"/>
    <property type="match status" value="1"/>
</dbReference>
<dbReference type="PANTHER" id="PTHR46309">
    <property type="entry name" value="PHD FINGER PROTEIN 12"/>
    <property type="match status" value="1"/>
</dbReference>
<dbReference type="PANTHER" id="PTHR46309:SF1">
    <property type="entry name" value="PHD FINGER PROTEIN 12"/>
    <property type="match status" value="1"/>
</dbReference>
<evidence type="ECO:0000256" key="2">
    <source>
        <dbReference type="ARBA" id="ARBA00022771"/>
    </source>
</evidence>
<dbReference type="Proteomes" id="UP001367508">
    <property type="component" value="Unassembled WGS sequence"/>
</dbReference>
<evidence type="ECO:0000256" key="3">
    <source>
        <dbReference type="ARBA" id="ARBA00022833"/>
    </source>
</evidence>
<dbReference type="GO" id="GO:0008270">
    <property type="term" value="F:zinc ion binding"/>
    <property type="evidence" value="ECO:0007669"/>
    <property type="project" value="UniProtKB-KW"/>
</dbReference>
<keyword evidence="1" id="KW-0479">Metal-binding</keyword>
<evidence type="ECO:0000313" key="7">
    <source>
        <dbReference type="Proteomes" id="UP001367508"/>
    </source>
</evidence>
<organism evidence="6 7">
    <name type="scientific">Canavalia gladiata</name>
    <name type="common">Sword bean</name>
    <name type="synonym">Dolichos gladiatus</name>
    <dbReference type="NCBI Taxonomy" id="3824"/>
    <lineage>
        <taxon>Eukaryota</taxon>
        <taxon>Viridiplantae</taxon>
        <taxon>Streptophyta</taxon>
        <taxon>Embryophyta</taxon>
        <taxon>Tracheophyta</taxon>
        <taxon>Spermatophyta</taxon>
        <taxon>Magnoliopsida</taxon>
        <taxon>eudicotyledons</taxon>
        <taxon>Gunneridae</taxon>
        <taxon>Pentapetalae</taxon>
        <taxon>rosids</taxon>
        <taxon>fabids</taxon>
        <taxon>Fabales</taxon>
        <taxon>Fabaceae</taxon>
        <taxon>Papilionoideae</taxon>
        <taxon>50 kb inversion clade</taxon>
        <taxon>NPAAA clade</taxon>
        <taxon>indigoferoid/millettioid clade</taxon>
        <taxon>Phaseoleae</taxon>
        <taxon>Canavalia</taxon>
    </lineage>
</organism>
<dbReference type="SUPFAM" id="SSF57903">
    <property type="entry name" value="FYVE/PHD zinc finger"/>
    <property type="match status" value="1"/>
</dbReference>
<keyword evidence="7" id="KW-1185">Reference proteome</keyword>
<comment type="caution">
    <text evidence="6">The sequence shown here is derived from an EMBL/GenBank/DDBJ whole genome shotgun (WGS) entry which is preliminary data.</text>
</comment>
<dbReference type="AlphaFoldDB" id="A0AAN9KUQ4"/>
<name>A0AAN9KUQ4_CANGL</name>
<keyword evidence="3" id="KW-0862">Zinc</keyword>
<evidence type="ECO:0000259" key="5">
    <source>
        <dbReference type="SMART" id="SM00249"/>
    </source>
</evidence>
<dbReference type="Gene3D" id="3.30.40.10">
    <property type="entry name" value="Zinc/RING finger domain, C3HC4 (zinc finger)"/>
    <property type="match status" value="1"/>
</dbReference>
<dbReference type="InterPro" id="IPR042163">
    <property type="entry name" value="PHF12"/>
</dbReference>
<dbReference type="InterPro" id="IPR011011">
    <property type="entry name" value="Znf_FYVE_PHD"/>
</dbReference>
<accession>A0AAN9KUQ4</accession>
<keyword evidence="2" id="KW-0863">Zinc-finger</keyword>
<dbReference type="InterPro" id="IPR019787">
    <property type="entry name" value="Znf_PHD-finger"/>
</dbReference>
<evidence type="ECO:0000256" key="4">
    <source>
        <dbReference type="SAM" id="MobiDB-lite"/>
    </source>
</evidence>
<dbReference type="InterPro" id="IPR013083">
    <property type="entry name" value="Znf_RING/FYVE/PHD"/>
</dbReference>
<dbReference type="InterPro" id="IPR001965">
    <property type="entry name" value="Znf_PHD"/>
</dbReference>
<sequence>MASEKIDGYLVYRRRNKRTASGVISLNSEGCKGIVENKPEHAEDSNGRDHGGTLIFCKTCCHSYHLQCLSPQLESIPTGEWQCPNCSDNDDLSKPTDNFQTHKKENNSSSSCSICSKAKNLKLSEHEAVKSKSTSADGPNASASLGKSEVRNKWEATLSIINTDNLLLLSEACSSMESMNMPTNSDKARNEPS</sequence>
<dbReference type="Pfam" id="PF00628">
    <property type="entry name" value="PHD"/>
    <property type="match status" value="1"/>
</dbReference>
<feature type="region of interest" description="Disordered" evidence="4">
    <location>
        <begin position="126"/>
        <end position="148"/>
    </location>
</feature>
<feature type="compositionally biased region" description="Polar residues" evidence="4">
    <location>
        <begin position="131"/>
        <end position="145"/>
    </location>
</feature>
<dbReference type="EMBL" id="JAYMYQ010000006">
    <property type="protein sequence ID" value="KAK7324235.1"/>
    <property type="molecule type" value="Genomic_DNA"/>
</dbReference>
<protein>
    <recommendedName>
        <fullName evidence="5">Zinc finger PHD-type domain-containing protein</fullName>
    </recommendedName>
</protein>
<feature type="domain" description="Zinc finger PHD-type" evidence="5">
    <location>
        <begin position="31"/>
        <end position="87"/>
    </location>
</feature>
<proteinExistence type="predicted"/>
<dbReference type="GO" id="GO:0005634">
    <property type="term" value="C:nucleus"/>
    <property type="evidence" value="ECO:0007669"/>
    <property type="project" value="TreeGrafter"/>
</dbReference>
<dbReference type="GO" id="GO:0006357">
    <property type="term" value="P:regulation of transcription by RNA polymerase II"/>
    <property type="evidence" value="ECO:0007669"/>
    <property type="project" value="TreeGrafter"/>
</dbReference>
<evidence type="ECO:0000313" key="6">
    <source>
        <dbReference type="EMBL" id="KAK7324235.1"/>
    </source>
</evidence>
<reference evidence="6 7" key="1">
    <citation type="submission" date="2024-01" db="EMBL/GenBank/DDBJ databases">
        <title>The genomes of 5 underutilized Papilionoideae crops provide insights into root nodulation and disease resistanc.</title>
        <authorList>
            <person name="Jiang F."/>
        </authorList>
    </citation>
    <scope>NUCLEOTIDE SEQUENCE [LARGE SCALE GENOMIC DNA]</scope>
    <source>
        <strain evidence="6">LVBAO_FW01</strain>
        <tissue evidence="6">Leaves</tissue>
    </source>
</reference>
<dbReference type="GO" id="GO:0003714">
    <property type="term" value="F:transcription corepressor activity"/>
    <property type="evidence" value="ECO:0007669"/>
    <property type="project" value="InterPro"/>
</dbReference>